<keyword evidence="4 10" id="KW-0067">ATP-binding</keyword>
<keyword evidence="5 7" id="KW-1133">Transmembrane helix</keyword>
<dbReference type="RefSeq" id="WP_145398843.1">
    <property type="nucleotide sequence ID" value="NZ_VLKU01000008.1"/>
</dbReference>
<reference evidence="10 11" key="1">
    <citation type="journal article" date="2015" name="Stand. Genomic Sci.">
        <title>Genomic Encyclopedia of Bacterial and Archaeal Type Strains, Phase III: the genomes of soil and plant-associated and newly described type strains.</title>
        <authorList>
            <person name="Whitman W.B."/>
            <person name="Woyke T."/>
            <person name="Klenk H.P."/>
            <person name="Zhou Y."/>
            <person name="Lilburn T.G."/>
            <person name="Beck B.J."/>
            <person name="De Vos P."/>
            <person name="Vandamme P."/>
            <person name="Eisen J.A."/>
            <person name="Garrity G."/>
            <person name="Hugenholtz P."/>
            <person name="Kyrpides N.C."/>
        </authorList>
    </citation>
    <scope>NUCLEOTIDE SEQUENCE [LARGE SCALE GENOMIC DNA]</scope>
    <source>
        <strain evidence="10 11">CGMCC 1.5364</strain>
    </source>
</reference>
<dbReference type="InterPro" id="IPR003593">
    <property type="entry name" value="AAA+_ATPase"/>
</dbReference>
<evidence type="ECO:0000256" key="4">
    <source>
        <dbReference type="ARBA" id="ARBA00022840"/>
    </source>
</evidence>
<dbReference type="SMART" id="SM00382">
    <property type="entry name" value="AAA"/>
    <property type="match status" value="1"/>
</dbReference>
<sequence length="586" mass="62849">MRPPAEPPTAEPRREALARRLARLIFDAKNTGWLAPVLAASLPAISLVLLTSLMAAAMGLALPLLTKQVIDQGIMARDMGALVNWSALSFLLGLASVGLGILNGMIHLRASARMLMDLRARVHDAAMRRDPAHPEMPLGEAMARLDGDSGEIQRFAFDTVLVAIGAIFRLVGGIVLMAMLDWRMVLLPLLIAPIELAFLSVARPKTQALAEEVRDQRGALSSTLAENLATRATLTAVGGMPAREGLFQQQQDTQITGLIRQRLWSETVGAVSQILSALTRAAILLIGGWLVVQGQWQLGTLIAYLAYATMMQGPLRNLLGLYHAQARSKVAVARLAQVFADARPDAGNTPPHAPQVLELIGLRAAGARHQPVDATLPMGARVLIDGPSGIGKTRLLSALTRAAPVEAGQALLDGAAIDAMQPSALCALILHLPQRPGILRGTIAMNLRLAAPDADEATMWLALEQADLAAWARSKAGLETDLAETGADLSGGMRQRLSLARAFLSRSPILIFDESFSEIDEPSTRRILQAIDAAFADRLRIFTAHNGPVREQAFDQRITLSSIAPLRRISSGDSPNQRENAREKAV</sequence>
<dbReference type="PANTHER" id="PTHR43394:SF1">
    <property type="entry name" value="ATP-BINDING CASSETTE SUB-FAMILY B MEMBER 10, MITOCHONDRIAL"/>
    <property type="match status" value="1"/>
</dbReference>
<evidence type="ECO:0000256" key="1">
    <source>
        <dbReference type="ARBA" id="ARBA00004651"/>
    </source>
</evidence>
<dbReference type="EMBL" id="VLKU01000008">
    <property type="protein sequence ID" value="TWI32923.1"/>
    <property type="molecule type" value="Genomic_DNA"/>
</dbReference>
<dbReference type="Pfam" id="PF00664">
    <property type="entry name" value="ABC_membrane"/>
    <property type="match status" value="1"/>
</dbReference>
<keyword evidence="2 7" id="KW-0812">Transmembrane</keyword>
<dbReference type="InterPro" id="IPR039421">
    <property type="entry name" value="Type_1_exporter"/>
</dbReference>
<evidence type="ECO:0000259" key="8">
    <source>
        <dbReference type="PROSITE" id="PS50893"/>
    </source>
</evidence>
<evidence type="ECO:0000259" key="9">
    <source>
        <dbReference type="PROSITE" id="PS50929"/>
    </source>
</evidence>
<evidence type="ECO:0000313" key="10">
    <source>
        <dbReference type="EMBL" id="TWI32923.1"/>
    </source>
</evidence>
<dbReference type="InterPro" id="IPR011527">
    <property type="entry name" value="ABC1_TM_dom"/>
</dbReference>
<dbReference type="GO" id="GO:0005524">
    <property type="term" value="F:ATP binding"/>
    <property type="evidence" value="ECO:0007669"/>
    <property type="project" value="UniProtKB-KW"/>
</dbReference>
<dbReference type="Gene3D" id="1.20.1560.10">
    <property type="entry name" value="ABC transporter type 1, transmembrane domain"/>
    <property type="match status" value="1"/>
</dbReference>
<comment type="subcellular location">
    <subcellularLocation>
        <location evidence="1">Cell membrane</location>
        <topology evidence="1">Multi-pass membrane protein</topology>
    </subcellularLocation>
</comment>
<feature type="domain" description="ABC transmembrane type-1" evidence="9">
    <location>
        <begin position="47"/>
        <end position="327"/>
    </location>
</feature>
<protein>
    <submittedName>
        <fullName evidence="10">ATP-binding cassette subfamily B protein</fullName>
    </submittedName>
</protein>
<dbReference type="Proteomes" id="UP000316225">
    <property type="component" value="Unassembled WGS sequence"/>
</dbReference>
<dbReference type="Pfam" id="PF00005">
    <property type="entry name" value="ABC_tran"/>
    <property type="match status" value="1"/>
</dbReference>
<dbReference type="AlphaFoldDB" id="A0A562NLC1"/>
<evidence type="ECO:0000256" key="5">
    <source>
        <dbReference type="ARBA" id="ARBA00022989"/>
    </source>
</evidence>
<dbReference type="GO" id="GO:0005886">
    <property type="term" value="C:plasma membrane"/>
    <property type="evidence" value="ECO:0007669"/>
    <property type="project" value="UniProtKB-SubCell"/>
</dbReference>
<feature type="domain" description="ABC transporter" evidence="8">
    <location>
        <begin position="354"/>
        <end position="586"/>
    </location>
</feature>
<evidence type="ECO:0000256" key="6">
    <source>
        <dbReference type="ARBA" id="ARBA00023136"/>
    </source>
</evidence>
<dbReference type="GO" id="GO:0015421">
    <property type="term" value="F:ABC-type oligopeptide transporter activity"/>
    <property type="evidence" value="ECO:0007669"/>
    <property type="project" value="TreeGrafter"/>
</dbReference>
<keyword evidence="11" id="KW-1185">Reference proteome</keyword>
<dbReference type="OrthoDB" id="5288404at2"/>
<dbReference type="InterPro" id="IPR017871">
    <property type="entry name" value="ABC_transporter-like_CS"/>
</dbReference>
<accession>A0A562NLC1</accession>
<dbReference type="SUPFAM" id="SSF52540">
    <property type="entry name" value="P-loop containing nucleoside triphosphate hydrolases"/>
    <property type="match status" value="1"/>
</dbReference>
<dbReference type="GO" id="GO:0016887">
    <property type="term" value="F:ATP hydrolysis activity"/>
    <property type="evidence" value="ECO:0007669"/>
    <property type="project" value="InterPro"/>
</dbReference>
<feature type="transmembrane region" description="Helical" evidence="7">
    <location>
        <begin position="33"/>
        <end position="62"/>
    </location>
</feature>
<dbReference type="SUPFAM" id="SSF90123">
    <property type="entry name" value="ABC transporter transmembrane region"/>
    <property type="match status" value="1"/>
</dbReference>
<dbReference type="InterPro" id="IPR036640">
    <property type="entry name" value="ABC1_TM_sf"/>
</dbReference>
<proteinExistence type="predicted"/>
<gene>
    <name evidence="10" type="ORF">IQ24_02805</name>
</gene>
<evidence type="ECO:0000256" key="7">
    <source>
        <dbReference type="SAM" id="Phobius"/>
    </source>
</evidence>
<dbReference type="PANTHER" id="PTHR43394">
    <property type="entry name" value="ATP-DEPENDENT PERMEASE MDL1, MITOCHONDRIAL"/>
    <property type="match status" value="1"/>
</dbReference>
<evidence type="ECO:0000256" key="2">
    <source>
        <dbReference type="ARBA" id="ARBA00022692"/>
    </source>
</evidence>
<name>A0A562NLC1_9RHOB</name>
<dbReference type="Gene3D" id="3.40.50.300">
    <property type="entry name" value="P-loop containing nucleotide triphosphate hydrolases"/>
    <property type="match status" value="1"/>
</dbReference>
<dbReference type="CDD" id="cd07346">
    <property type="entry name" value="ABC_6TM_exporters"/>
    <property type="match status" value="1"/>
</dbReference>
<dbReference type="PROSITE" id="PS00211">
    <property type="entry name" value="ABC_TRANSPORTER_1"/>
    <property type="match status" value="1"/>
</dbReference>
<dbReference type="PROSITE" id="PS50929">
    <property type="entry name" value="ABC_TM1F"/>
    <property type="match status" value="1"/>
</dbReference>
<feature type="transmembrane region" description="Helical" evidence="7">
    <location>
        <begin position="82"/>
        <end position="106"/>
    </location>
</feature>
<dbReference type="PROSITE" id="PS50893">
    <property type="entry name" value="ABC_TRANSPORTER_2"/>
    <property type="match status" value="1"/>
</dbReference>
<dbReference type="InterPro" id="IPR027417">
    <property type="entry name" value="P-loop_NTPase"/>
</dbReference>
<organism evidence="10 11">
    <name type="scientific">Paracoccus sulfuroxidans</name>
    <dbReference type="NCBI Taxonomy" id="384678"/>
    <lineage>
        <taxon>Bacteria</taxon>
        <taxon>Pseudomonadati</taxon>
        <taxon>Pseudomonadota</taxon>
        <taxon>Alphaproteobacteria</taxon>
        <taxon>Rhodobacterales</taxon>
        <taxon>Paracoccaceae</taxon>
        <taxon>Paracoccus</taxon>
    </lineage>
</organism>
<keyword evidence="6 7" id="KW-0472">Membrane</keyword>
<keyword evidence="3" id="KW-0547">Nucleotide-binding</keyword>
<comment type="caution">
    <text evidence="10">The sequence shown here is derived from an EMBL/GenBank/DDBJ whole genome shotgun (WGS) entry which is preliminary data.</text>
</comment>
<feature type="transmembrane region" description="Helical" evidence="7">
    <location>
        <begin position="155"/>
        <end position="179"/>
    </location>
</feature>
<evidence type="ECO:0000256" key="3">
    <source>
        <dbReference type="ARBA" id="ARBA00022741"/>
    </source>
</evidence>
<dbReference type="InterPro" id="IPR003439">
    <property type="entry name" value="ABC_transporter-like_ATP-bd"/>
</dbReference>
<evidence type="ECO:0000313" key="11">
    <source>
        <dbReference type="Proteomes" id="UP000316225"/>
    </source>
</evidence>